<dbReference type="InterPro" id="IPR032387">
    <property type="entry name" value="ACAS_N"/>
</dbReference>
<dbReference type="PANTHER" id="PTHR24095:SF14">
    <property type="entry name" value="ACETYL-COENZYME A SYNTHETASE 1"/>
    <property type="match status" value="1"/>
</dbReference>
<evidence type="ECO:0000256" key="7">
    <source>
        <dbReference type="SAM" id="MobiDB-lite"/>
    </source>
</evidence>
<evidence type="ECO:0000256" key="5">
    <source>
        <dbReference type="ARBA" id="ARBA00022840"/>
    </source>
</evidence>
<dbReference type="Gene3D" id="3.30.300.30">
    <property type="match status" value="1"/>
</dbReference>
<dbReference type="PANTHER" id="PTHR24095">
    <property type="entry name" value="ACETYL-COENZYME A SYNTHETASE"/>
    <property type="match status" value="1"/>
</dbReference>
<dbReference type="Pfam" id="PF13193">
    <property type="entry name" value="AMP-binding_C"/>
    <property type="match status" value="1"/>
</dbReference>
<evidence type="ECO:0000256" key="3">
    <source>
        <dbReference type="ARBA" id="ARBA00022598"/>
    </source>
</evidence>
<feature type="domain" description="AMP-dependent synthetase/ligase" evidence="8">
    <location>
        <begin position="89"/>
        <end position="467"/>
    </location>
</feature>
<dbReference type="InterPro" id="IPR025110">
    <property type="entry name" value="AMP-bd_C"/>
</dbReference>
<keyword evidence="5" id="KW-0067">ATP-binding</keyword>
<evidence type="ECO:0000256" key="4">
    <source>
        <dbReference type="ARBA" id="ARBA00022741"/>
    </source>
</evidence>
<dbReference type="EMBL" id="AQQX01000015">
    <property type="protein sequence ID" value="KGM47046.1"/>
    <property type="molecule type" value="Genomic_DNA"/>
</dbReference>
<comment type="similarity">
    <text evidence="1">Belongs to the ATP-dependent AMP-binding enzyme family.</text>
</comment>
<dbReference type="Gene3D" id="3.40.50.12780">
    <property type="entry name" value="N-terminal domain of ligase-like"/>
    <property type="match status" value="1"/>
</dbReference>
<feature type="domain" description="AMP-binding enzyme C-terminal" evidence="9">
    <location>
        <begin position="529"/>
        <end position="607"/>
    </location>
</feature>
<protein>
    <recommendedName>
        <fullName evidence="2">acetate--CoA ligase</fullName>
        <ecNumber evidence="2">6.2.1.1</ecNumber>
    </recommendedName>
</protein>
<dbReference type="AlphaFoldDB" id="A0A0A0E7P6"/>
<keyword evidence="3" id="KW-0436">Ligase</keyword>
<feature type="region of interest" description="Disordered" evidence="7">
    <location>
        <begin position="624"/>
        <end position="645"/>
    </location>
</feature>
<evidence type="ECO:0000313" key="11">
    <source>
        <dbReference type="EMBL" id="KGM47046.1"/>
    </source>
</evidence>
<keyword evidence="6" id="KW-0007">Acetylation</keyword>
<accession>A0A0A0E7P6</accession>
<dbReference type="RefSeq" id="WP_043753639.1">
    <property type="nucleotide sequence ID" value="NZ_AQQX01000015.1"/>
</dbReference>
<dbReference type="InterPro" id="IPR000873">
    <property type="entry name" value="AMP-dep_synth/lig_dom"/>
</dbReference>
<dbReference type="SUPFAM" id="SSF56801">
    <property type="entry name" value="Acetyl-CoA synthetase-like"/>
    <property type="match status" value="1"/>
</dbReference>
<dbReference type="PROSITE" id="PS00455">
    <property type="entry name" value="AMP_BINDING"/>
    <property type="match status" value="1"/>
</dbReference>
<dbReference type="InterPro" id="IPR020845">
    <property type="entry name" value="AMP-binding_CS"/>
</dbReference>
<dbReference type="GO" id="GO:0006085">
    <property type="term" value="P:acetyl-CoA biosynthetic process"/>
    <property type="evidence" value="ECO:0007669"/>
    <property type="project" value="TreeGrafter"/>
</dbReference>
<sequence length="645" mass="69839">MFQPGSDIQRTSTLTAFLRGCGIDSYEELVRRSNEDPDWFWGQIIDHAGIRFARPYSRLRDISEGPESIRWAVGSTLNLTETCLDARIADGLGDKVAIDWVGEDGSRRRWTYSDLTAEASRVASALATRGVRPGQAVGIYMPMIPEIEAALLGIARLGAVAVPLFSGFAPHAIVSRLNDADAVAVLTADATPRRGKPVWMEATLAQALTDVPSVHTVISLRRFGDAVADPARDLDWTETVGRASPEFAAVPVSADDTFLIAYTSGTTGRPKGVVHTHLGVQAKATADFLLCLDMKRDDRHLWMTDMGWVMGPLTLLSVLLSGSTLVLAEGAPSMPGDPFRLLRLASEMEVTHLGVAPTLVRQFMTQDTESLSGYDLSSLRIVASTGEPWTEDAWLWQLDHICRRRAVPLNISGGTELFGAILTSTVLHELKPGGFSAQALGVGAKVLRQDGSEAAPGEVGELVVTQPPLGLTPAIRGDRDRYLDTYWSTFPGLWRHGDWVRCDPDGTWYILGRSDDTLNIAGKRIGPPEIEAALTETGEVVDAAAIAAPDDIKGVAVVCVCVAAPNVSPGAELVNRLKDRVGEIVSKPFRPREIHFVEALPKTRSMKTMRRVVRAAFLGEDPGDLSSISNPETIQPIADLQKEKS</sequence>
<evidence type="ECO:0000259" key="10">
    <source>
        <dbReference type="Pfam" id="PF16177"/>
    </source>
</evidence>
<reference evidence="11 12" key="1">
    <citation type="journal article" date="2015" name="Antonie Van Leeuwenhoek">
        <title>Pseudooceanicola atlanticus gen. nov. sp. nov., isolated from surface seawater of the Atlantic Ocean and reclassification of Oceanicola batsensis, Oceanicola marinus, Oceanicola nitratireducens, Oceanicola nanhaiensis, Oceanicola antarcticus and Oceanicola flagellatus, as Pseudooceanicola batsensis comb. nov., Pseudooceanicola marinus comb. nov., Pseudooceanicola nitratireducens comb. nov., Pseudooceanicola nanhaiensis comb. nov., Pseudooceanicola antarcticus comb. nov., and Pseudooceanicola flagellatus comb. nov.</title>
        <authorList>
            <person name="Lai Q."/>
            <person name="Li G."/>
            <person name="Liu X."/>
            <person name="Du Y."/>
            <person name="Sun F."/>
            <person name="Shao Z."/>
        </authorList>
    </citation>
    <scope>NUCLEOTIDE SEQUENCE [LARGE SCALE GENOMIC DNA]</scope>
    <source>
        <strain evidence="11 12">22II-s11g</strain>
    </source>
</reference>
<dbReference type="eggNOG" id="COG0365">
    <property type="taxonomic scope" value="Bacteria"/>
</dbReference>
<dbReference type="GO" id="GO:0003987">
    <property type="term" value="F:acetate-CoA ligase activity"/>
    <property type="evidence" value="ECO:0007669"/>
    <property type="project" value="UniProtKB-EC"/>
</dbReference>
<dbReference type="Pfam" id="PF00501">
    <property type="entry name" value="AMP-binding"/>
    <property type="match status" value="1"/>
</dbReference>
<organism evidence="11 12">
    <name type="scientific">Pseudooceanicola atlanticus</name>
    <dbReference type="NCBI Taxonomy" id="1461694"/>
    <lineage>
        <taxon>Bacteria</taxon>
        <taxon>Pseudomonadati</taxon>
        <taxon>Pseudomonadota</taxon>
        <taxon>Alphaproteobacteria</taxon>
        <taxon>Rhodobacterales</taxon>
        <taxon>Paracoccaceae</taxon>
        <taxon>Pseudooceanicola</taxon>
    </lineage>
</organism>
<evidence type="ECO:0000313" key="12">
    <source>
        <dbReference type="Proteomes" id="UP000030004"/>
    </source>
</evidence>
<dbReference type="Pfam" id="PF16177">
    <property type="entry name" value="ACAS_N"/>
    <property type="match status" value="1"/>
</dbReference>
<evidence type="ECO:0000259" key="8">
    <source>
        <dbReference type="Pfam" id="PF00501"/>
    </source>
</evidence>
<keyword evidence="12" id="KW-1185">Reference proteome</keyword>
<dbReference type="STRING" id="1461694.ATO9_20470"/>
<name>A0A0A0E7P6_9RHOB</name>
<feature type="domain" description="Acetyl-coenzyme A synthetase N-terminal" evidence="10">
    <location>
        <begin position="26"/>
        <end position="83"/>
    </location>
</feature>
<dbReference type="InterPro" id="IPR042099">
    <property type="entry name" value="ANL_N_sf"/>
</dbReference>
<comment type="caution">
    <text evidence="11">The sequence shown here is derived from an EMBL/GenBank/DDBJ whole genome shotgun (WGS) entry which is preliminary data.</text>
</comment>
<keyword evidence="4" id="KW-0547">Nucleotide-binding</keyword>
<dbReference type="Proteomes" id="UP000030004">
    <property type="component" value="Unassembled WGS sequence"/>
</dbReference>
<dbReference type="EC" id="6.2.1.1" evidence="2"/>
<dbReference type="OrthoDB" id="9803968at2"/>
<dbReference type="InterPro" id="IPR045851">
    <property type="entry name" value="AMP-bd_C_sf"/>
</dbReference>
<dbReference type="GO" id="GO:0005524">
    <property type="term" value="F:ATP binding"/>
    <property type="evidence" value="ECO:0007669"/>
    <property type="project" value="UniProtKB-KW"/>
</dbReference>
<evidence type="ECO:0000256" key="1">
    <source>
        <dbReference type="ARBA" id="ARBA00006432"/>
    </source>
</evidence>
<proteinExistence type="inferred from homology"/>
<evidence type="ECO:0000259" key="9">
    <source>
        <dbReference type="Pfam" id="PF13193"/>
    </source>
</evidence>
<gene>
    <name evidence="11" type="ORF">ATO9_20470</name>
</gene>
<evidence type="ECO:0000256" key="6">
    <source>
        <dbReference type="ARBA" id="ARBA00022990"/>
    </source>
</evidence>
<evidence type="ECO:0000256" key="2">
    <source>
        <dbReference type="ARBA" id="ARBA00013275"/>
    </source>
</evidence>